<dbReference type="AlphaFoldDB" id="A0A2S0K1L4"/>
<dbReference type="SUPFAM" id="SSF47384">
    <property type="entry name" value="Homodimeric domain of signal transducing histidine kinase"/>
    <property type="match status" value="1"/>
</dbReference>
<dbReference type="CDD" id="cd00082">
    <property type="entry name" value="HisKA"/>
    <property type="match status" value="1"/>
</dbReference>
<dbReference type="SMART" id="SM00388">
    <property type="entry name" value="HisKA"/>
    <property type="match status" value="1"/>
</dbReference>
<evidence type="ECO:0000313" key="19">
    <source>
        <dbReference type="Proteomes" id="UP000238825"/>
    </source>
</evidence>
<dbReference type="GeneID" id="48277202"/>
<dbReference type="InterPro" id="IPR003660">
    <property type="entry name" value="HAMP_dom"/>
</dbReference>
<protein>
    <recommendedName>
        <fullName evidence="3">histidine kinase</fullName>
        <ecNumber evidence="3">2.7.13.3</ecNumber>
    </recommendedName>
</protein>
<keyword evidence="5" id="KW-0597">Phosphoprotein</keyword>
<evidence type="ECO:0000256" key="10">
    <source>
        <dbReference type="ARBA" id="ARBA00022840"/>
    </source>
</evidence>
<dbReference type="GO" id="GO:0005886">
    <property type="term" value="C:plasma membrane"/>
    <property type="evidence" value="ECO:0007669"/>
    <property type="project" value="UniProtKB-SubCell"/>
</dbReference>
<dbReference type="InterPro" id="IPR004358">
    <property type="entry name" value="Sig_transdc_His_kin-like_C"/>
</dbReference>
<evidence type="ECO:0000256" key="3">
    <source>
        <dbReference type="ARBA" id="ARBA00012438"/>
    </source>
</evidence>
<evidence type="ECO:0000256" key="6">
    <source>
        <dbReference type="ARBA" id="ARBA00022679"/>
    </source>
</evidence>
<feature type="transmembrane region" description="Helical" evidence="14">
    <location>
        <begin position="12"/>
        <end position="32"/>
    </location>
</feature>
<proteinExistence type="predicted"/>
<dbReference type="Pfam" id="PF02518">
    <property type="entry name" value="HATPase_c"/>
    <property type="match status" value="1"/>
</dbReference>
<feature type="transmembrane region" description="Helical" evidence="14">
    <location>
        <begin position="52"/>
        <end position="77"/>
    </location>
</feature>
<dbReference type="Pfam" id="PF00672">
    <property type="entry name" value="HAMP"/>
    <property type="match status" value="1"/>
</dbReference>
<dbReference type="RefSeq" id="WP_024363638.1">
    <property type="nucleotide sequence ID" value="NZ_BJNS01000001.1"/>
</dbReference>
<dbReference type="Gene3D" id="3.30.565.10">
    <property type="entry name" value="Histidine kinase-like ATPase, C-terminal domain"/>
    <property type="match status" value="1"/>
</dbReference>
<dbReference type="PRINTS" id="PR00344">
    <property type="entry name" value="BCTRLSENSOR"/>
</dbReference>
<reference evidence="18 20" key="2">
    <citation type="submission" date="2018-06" db="EMBL/GenBank/DDBJ databases">
        <authorList>
            <consortium name="Pathogen Informatics"/>
            <person name="Doyle S."/>
        </authorList>
    </citation>
    <scope>NUCLEOTIDE SEQUENCE [LARGE SCALE GENOMIC DNA]</scope>
    <source>
        <strain evidence="18 20">NCTC10338</strain>
    </source>
</reference>
<dbReference type="InterPro" id="IPR050398">
    <property type="entry name" value="HssS/ArlS-like"/>
</dbReference>
<accession>A0A2S0K1L4</accession>
<dbReference type="InterPro" id="IPR003594">
    <property type="entry name" value="HATPase_dom"/>
</dbReference>
<dbReference type="CDD" id="cd06225">
    <property type="entry name" value="HAMP"/>
    <property type="match status" value="1"/>
</dbReference>
<comment type="subcellular location">
    <subcellularLocation>
        <location evidence="2">Cell membrane</location>
        <topology evidence="2">Multi-pass membrane protein</topology>
    </subcellularLocation>
</comment>
<dbReference type="SMART" id="SM00304">
    <property type="entry name" value="HAMP"/>
    <property type="match status" value="1"/>
</dbReference>
<keyword evidence="9 17" id="KW-0418">Kinase</keyword>
<keyword evidence="8" id="KW-0547">Nucleotide-binding</keyword>
<name>A0A2S0K1L4_LYSSH</name>
<gene>
    <name evidence="18" type="primary">yycG_1</name>
    <name evidence="17" type="ORF">LS41612_13460</name>
    <name evidence="18" type="ORF">NCTC10338_02007</name>
</gene>
<dbReference type="SMART" id="SM00387">
    <property type="entry name" value="HATPase_c"/>
    <property type="match status" value="1"/>
</dbReference>
<feature type="domain" description="HAMP" evidence="16">
    <location>
        <begin position="78"/>
        <end position="130"/>
    </location>
</feature>
<dbReference type="Proteomes" id="UP000238825">
    <property type="component" value="Chromosome"/>
</dbReference>
<evidence type="ECO:0000313" key="17">
    <source>
        <dbReference type="EMBL" id="AVK97199.1"/>
    </source>
</evidence>
<dbReference type="PROSITE" id="PS50109">
    <property type="entry name" value="HIS_KIN"/>
    <property type="match status" value="1"/>
</dbReference>
<evidence type="ECO:0000256" key="11">
    <source>
        <dbReference type="ARBA" id="ARBA00022989"/>
    </source>
</evidence>
<dbReference type="Gene3D" id="1.10.287.130">
    <property type="match status" value="1"/>
</dbReference>
<evidence type="ECO:0000259" key="15">
    <source>
        <dbReference type="PROSITE" id="PS50109"/>
    </source>
</evidence>
<keyword evidence="11 14" id="KW-1133">Transmembrane helix</keyword>
<keyword evidence="4" id="KW-1003">Cell membrane</keyword>
<comment type="catalytic activity">
    <reaction evidence="1">
        <text>ATP + protein L-histidine = ADP + protein N-phospho-L-histidine.</text>
        <dbReference type="EC" id="2.7.13.3"/>
    </reaction>
</comment>
<dbReference type="Gene3D" id="6.10.340.10">
    <property type="match status" value="1"/>
</dbReference>
<evidence type="ECO:0000256" key="12">
    <source>
        <dbReference type="ARBA" id="ARBA00023012"/>
    </source>
</evidence>
<evidence type="ECO:0000256" key="7">
    <source>
        <dbReference type="ARBA" id="ARBA00022692"/>
    </source>
</evidence>
<evidence type="ECO:0000256" key="9">
    <source>
        <dbReference type="ARBA" id="ARBA00022777"/>
    </source>
</evidence>
<dbReference type="Pfam" id="PF00512">
    <property type="entry name" value="HisKA"/>
    <property type="match status" value="1"/>
</dbReference>
<dbReference type="PROSITE" id="PS50885">
    <property type="entry name" value="HAMP"/>
    <property type="match status" value="1"/>
</dbReference>
<keyword evidence="13 14" id="KW-0472">Membrane</keyword>
<evidence type="ECO:0000256" key="5">
    <source>
        <dbReference type="ARBA" id="ARBA00022553"/>
    </source>
</evidence>
<evidence type="ECO:0000256" key="1">
    <source>
        <dbReference type="ARBA" id="ARBA00000085"/>
    </source>
</evidence>
<evidence type="ECO:0000313" key="20">
    <source>
        <dbReference type="Proteomes" id="UP000255295"/>
    </source>
</evidence>
<evidence type="ECO:0000256" key="14">
    <source>
        <dbReference type="SAM" id="Phobius"/>
    </source>
</evidence>
<dbReference type="GO" id="GO:0000155">
    <property type="term" value="F:phosphorelay sensor kinase activity"/>
    <property type="evidence" value="ECO:0007669"/>
    <property type="project" value="InterPro"/>
</dbReference>
<dbReference type="SUPFAM" id="SSF158472">
    <property type="entry name" value="HAMP domain-like"/>
    <property type="match status" value="1"/>
</dbReference>
<evidence type="ECO:0000256" key="8">
    <source>
        <dbReference type="ARBA" id="ARBA00022741"/>
    </source>
</evidence>
<feature type="domain" description="Histidine kinase" evidence="15">
    <location>
        <begin position="145"/>
        <end position="361"/>
    </location>
</feature>
<evidence type="ECO:0000259" key="16">
    <source>
        <dbReference type="PROSITE" id="PS50885"/>
    </source>
</evidence>
<dbReference type="FunFam" id="1.10.287.130:FF:000008">
    <property type="entry name" value="Two-component sensor histidine kinase"/>
    <property type="match status" value="1"/>
</dbReference>
<reference evidence="17 19" key="1">
    <citation type="submission" date="2017-03" db="EMBL/GenBank/DDBJ databases">
        <title>The whole genome sequencing and assembly of Lysinibacillus sphaericus DSM 28T strain.</title>
        <authorList>
            <person name="Lee Y.-J."/>
            <person name="Yi H."/>
            <person name="Bahn Y.-S."/>
            <person name="Kim J.F."/>
            <person name="Lee D.-W."/>
        </authorList>
    </citation>
    <scope>NUCLEOTIDE SEQUENCE [LARGE SCALE GENOMIC DNA]</scope>
    <source>
        <strain evidence="17 19">DSM 28</strain>
    </source>
</reference>
<evidence type="ECO:0000313" key="18">
    <source>
        <dbReference type="EMBL" id="SUV16920.1"/>
    </source>
</evidence>
<dbReference type="EMBL" id="UFSZ01000001">
    <property type="protein sequence ID" value="SUV16920.1"/>
    <property type="molecule type" value="Genomic_DNA"/>
</dbReference>
<evidence type="ECO:0000256" key="13">
    <source>
        <dbReference type="ARBA" id="ARBA00023136"/>
    </source>
</evidence>
<dbReference type="InterPro" id="IPR036097">
    <property type="entry name" value="HisK_dim/P_sf"/>
</dbReference>
<keyword evidence="12" id="KW-0902">Two-component regulatory system</keyword>
<dbReference type="EC" id="2.7.13.3" evidence="3"/>
<dbReference type="InterPro" id="IPR003661">
    <property type="entry name" value="HisK_dim/P_dom"/>
</dbReference>
<keyword evidence="10" id="KW-0067">ATP-binding</keyword>
<dbReference type="InterPro" id="IPR005467">
    <property type="entry name" value="His_kinase_dom"/>
</dbReference>
<evidence type="ECO:0000256" key="2">
    <source>
        <dbReference type="ARBA" id="ARBA00004651"/>
    </source>
</evidence>
<dbReference type="PANTHER" id="PTHR45528">
    <property type="entry name" value="SENSOR HISTIDINE KINASE CPXA"/>
    <property type="match status" value="1"/>
</dbReference>
<dbReference type="GO" id="GO:0005524">
    <property type="term" value="F:ATP binding"/>
    <property type="evidence" value="ECO:0007669"/>
    <property type="project" value="UniProtKB-KW"/>
</dbReference>
<dbReference type="InterPro" id="IPR036890">
    <property type="entry name" value="HATPase_C_sf"/>
</dbReference>
<dbReference type="PANTHER" id="PTHR45528:SF8">
    <property type="entry name" value="HISTIDINE KINASE"/>
    <property type="match status" value="1"/>
</dbReference>
<dbReference type="EMBL" id="CP019980">
    <property type="protein sequence ID" value="AVK97199.1"/>
    <property type="molecule type" value="Genomic_DNA"/>
</dbReference>
<dbReference type="Proteomes" id="UP000255295">
    <property type="component" value="Unassembled WGS sequence"/>
</dbReference>
<evidence type="ECO:0000256" key="4">
    <source>
        <dbReference type="ARBA" id="ARBA00022475"/>
    </source>
</evidence>
<sequence>MRTIKFRHKISFQLLMMIVISLFGAIFVMSIISRPIFELINFIMNNNHLNVWQASVAFTAWFSTAIITFVLIFSMLIRKKIMYVKLISDTVQQIASGELGQTIDIKGKDELSQLAININYMSQELEQKFIHERQIEKEKNELITNISHDLRTPLTSIIGYLKLLKDGQYTHKEQLQEYLETIYSKSLRLKNLIDELFEFTRLSSPDVKLNLSNVDMASLLQQIVGEYSPIFEEQQLTVQNLITDEDIHAVIDIEKIVRVYENLFINAIKYSEKPSALLISFEANHNTGILKVSNRMANAPMDNINKMFERFFRGDKARMDAQGSGLGLSISKRIMELHHGDICAEYKNGWITFTVELPIKEN</sequence>
<organism evidence="17 19">
    <name type="scientific">Lysinibacillus sphaericus</name>
    <name type="common">Bacillus sphaericus</name>
    <dbReference type="NCBI Taxonomy" id="1421"/>
    <lineage>
        <taxon>Bacteria</taxon>
        <taxon>Bacillati</taxon>
        <taxon>Bacillota</taxon>
        <taxon>Bacilli</taxon>
        <taxon>Bacillales</taxon>
        <taxon>Bacillaceae</taxon>
        <taxon>Lysinibacillus</taxon>
    </lineage>
</organism>
<keyword evidence="6 18" id="KW-0808">Transferase</keyword>
<dbReference type="SUPFAM" id="SSF55874">
    <property type="entry name" value="ATPase domain of HSP90 chaperone/DNA topoisomerase II/histidine kinase"/>
    <property type="match status" value="1"/>
</dbReference>
<keyword evidence="7 14" id="KW-0812">Transmembrane</keyword>